<dbReference type="OrthoDB" id="10632289at2759"/>
<dbReference type="Proteomes" id="UP000235786">
    <property type="component" value="Unassembled WGS sequence"/>
</dbReference>
<protein>
    <submittedName>
        <fullName evidence="1">Uncharacterized protein</fullName>
    </submittedName>
</protein>
<accession>A0A2J6S3S8</accession>
<sequence>MLHAAFAVYACNCNYGCKQKAWVIHQGHDDSFLAAGYAIEKGEKVDRDAGHFGLLGLDLDLYRSSAVTAKAHAGVNLPPDRELRRLGLDVKTILVELGLYRTIGIKDQKEKQQGSTHAVRINIGTDAGMGSNGGHSYCRQDCAAFAEALVGFGGSKMCFSIVV</sequence>
<dbReference type="AlphaFoldDB" id="A0A2J6S3S8"/>
<name>A0A2J6S3S8_HYAVF</name>
<proteinExistence type="predicted"/>
<dbReference type="EMBL" id="KZ613940">
    <property type="protein sequence ID" value="PMD45411.1"/>
    <property type="molecule type" value="Genomic_DNA"/>
</dbReference>
<gene>
    <name evidence="1" type="ORF">L207DRAFT_629890</name>
</gene>
<evidence type="ECO:0000313" key="2">
    <source>
        <dbReference type="Proteomes" id="UP000235786"/>
    </source>
</evidence>
<keyword evidence="2" id="KW-1185">Reference proteome</keyword>
<reference evidence="1 2" key="1">
    <citation type="submission" date="2016-04" db="EMBL/GenBank/DDBJ databases">
        <title>A degradative enzymes factory behind the ericoid mycorrhizal symbiosis.</title>
        <authorList>
            <consortium name="DOE Joint Genome Institute"/>
            <person name="Martino E."/>
            <person name="Morin E."/>
            <person name="Grelet G."/>
            <person name="Kuo A."/>
            <person name="Kohler A."/>
            <person name="Daghino S."/>
            <person name="Barry K."/>
            <person name="Choi C."/>
            <person name="Cichocki N."/>
            <person name="Clum A."/>
            <person name="Copeland A."/>
            <person name="Hainaut M."/>
            <person name="Haridas S."/>
            <person name="Labutti K."/>
            <person name="Lindquist E."/>
            <person name="Lipzen A."/>
            <person name="Khouja H.-R."/>
            <person name="Murat C."/>
            <person name="Ohm R."/>
            <person name="Olson A."/>
            <person name="Spatafora J."/>
            <person name="Veneault-Fourrey C."/>
            <person name="Henrissat B."/>
            <person name="Grigoriev I."/>
            <person name="Martin F."/>
            <person name="Perotto S."/>
        </authorList>
    </citation>
    <scope>NUCLEOTIDE SEQUENCE [LARGE SCALE GENOMIC DNA]</scope>
    <source>
        <strain evidence="1 2">F</strain>
    </source>
</reference>
<evidence type="ECO:0000313" key="1">
    <source>
        <dbReference type="EMBL" id="PMD45411.1"/>
    </source>
</evidence>
<organism evidence="1 2">
    <name type="scientific">Hyaloscypha variabilis (strain UAMH 11265 / GT02V1 / F)</name>
    <name type="common">Meliniomyces variabilis</name>
    <dbReference type="NCBI Taxonomy" id="1149755"/>
    <lineage>
        <taxon>Eukaryota</taxon>
        <taxon>Fungi</taxon>
        <taxon>Dikarya</taxon>
        <taxon>Ascomycota</taxon>
        <taxon>Pezizomycotina</taxon>
        <taxon>Leotiomycetes</taxon>
        <taxon>Helotiales</taxon>
        <taxon>Hyaloscyphaceae</taxon>
        <taxon>Hyaloscypha</taxon>
        <taxon>Hyaloscypha variabilis</taxon>
    </lineage>
</organism>